<feature type="region of interest" description="Disordered" evidence="1">
    <location>
        <begin position="93"/>
        <end position="115"/>
    </location>
</feature>
<evidence type="ECO:0000313" key="3">
    <source>
        <dbReference type="Proteomes" id="UP001518989"/>
    </source>
</evidence>
<proteinExistence type="predicted"/>
<dbReference type="Proteomes" id="UP001518989">
    <property type="component" value="Unassembled WGS sequence"/>
</dbReference>
<keyword evidence="3" id="KW-1185">Reference proteome</keyword>
<name>A0ABS3KSU2_9PROT</name>
<dbReference type="EMBL" id="JACTNG010000004">
    <property type="protein sequence ID" value="MBO1079386.1"/>
    <property type="molecule type" value="Genomic_DNA"/>
</dbReference>
<dbReference type="Pfam" id="PF09998">
    <property type="entry name" value="DUF2239"/>
    <property type="match status" value="1"/>
</dbReference>
<dbReference type="InterPro" id="IPR018715">
    <property type="entry name" value="DUF2239"/>
</dbReference>
<accession>A0ABS3KSU2</accession>
<gene>
    <name evidence="2" type="ORF">IAI61_10105</name>
</gene>
<reference evidence="2 3" key="1">
    <citation type="submission" date="2020-09" db="EMBL/GenBank/DDBJ databases">
        <title>Roseomonas.</title>
        <authorList>
            <person name="Zhu W."/>
        </authorList>
    </citation>
    <scope>NUCLEOTIDE SEQUENCE [LARGE SCALE GENOMIC DNA]</scope>
    <source>
        <strain evidence="2 3">573</strain>
    </source>
</reference>
<comment type="caution">
    <text evidence="2">The sequence shown here is derived from an EMBL/GenBank/DDBJ whole genome shotgun (WGS) entry which is preliminary data.</text>
</comment>
<feature type="compositionally biased region" description="Low complexity" evidence="1">
    <location>
        <begin position="64"/>
        <end position="73"/>
    </location>
</feature>
<protein>
    <submittedName>
        <fullName evidence="2">DUF2239 family protein</fullName>
    </submittedName>
</protein>
<evidence type="ECO:0000313" key="2">
    <source>
        <dbReference type="EMBL" id="MBO1079386.1"/>
    </source>
</evidence>
<organism evidence="2 3">
    <name type="scientific">Roseomonas haemaphysalidis</name>
    <dbReference type="NCBI Taxonomy" id="2768162"/>
    <lineage>
        <taxon>Bacteria</taxon>
        <taxon>Pseudomonadati</taxon>
        <taxon>Pseudomonadota</taxon>
        <taxon>Alphaproteobacteria</taxon>
        <taxon>Acetobacterales</taxon>
        <taxon>Roseomonadaceae</taxon>
        <taxon>Roseomonas</taxon>
    </lineage>
</organism>
<sequence>MPSWLGWTTATSTSAAWPGGIWPGFNLAGSIHPGSISVPGPFPAQECRPMPDLSEPSNQDDPQAAPRRPGRPRLGVVAREITLLPGHWEWLARQPGGASGTLRQLVEAARHDDVE</sequence>
<feature type="region of interest" description="Disordered" evidence="1">
    <location>
        <begin position="36"/>
        <end position="73"/>
    </location>
</feature>
<evidence type="ECO:0000256" key="1">
    <source>
        <dbReference type="SAM" id="MobiDB-lite"/>
    </source>
</evidence>